<evidence type="ECO:0000256" key="4">
    <source>
        <dbReference type="ARBA" id="ARBA00022603"/>
    </source>
</evidence>
<proteinExistence type="inferred from homology"/>
<organism evidence="9 10">
    <name type="scientific">Parathermosynechococcus lividus PCC 6715</name>
    <dbReference type="NCBI Taxonomy" id="1917166"/>
    <lineage>
        <taxon>Bacteria</taxon>
        <taxon>Bacillati</taxon>
        <taxon>Cyanobacteriota</taxon>
        <taxon>Cyanophyceae</taxon>
        <taxon>Acaryochloridales</taxon>
        <taxon>Thermosynechococcaceae</taxon>
        <taxon>Parathermosynechococcus</taxon>
    </lineage>
</organism>
<protein>
    <submittedName>
        <fullName evidence="9">Precorrin-2 C(20)-methyltransferase</fullName>
    </submittedName>
</protein>
<dbReference type="NCBIfam" id="NF004614">
    <property type="entry name" value="PRK05948.1"/>
    <property type="match status" value="1"/>
</dbReference>
<dbReference type="KEGG" id="slw:BRW62_06950"/>
<dbReference type="Pfam" id="PF00590">
    <property type="entry name" value="TP_methylase"/>
    <property type="match status" value="1"/>
</dbReference>
<dbReference type="NCBIfam" id="TIGR01467">
    <property type="entry name" value="cobI_cbiL"/>
    <property type="match status" value="1"/>
</dbReference>
<keyword evidence="4 9" id="KW-0489">Methyltransferase</keyword>
<keyword evidence="3" id="KW-0169">Cobalamin biosynthesis</keyword>
<reference evidence="9 10" key="1">
    <citation type="submission" date="2016-11" db="EMBL/GenBank/DDBJ databases">
        <title>Complete genome sequence of thermophilic cyanobacteria strain Synechococcus sp. PCC6715.</title>
        <authorList>
            <person name="Tang J."/>
            <person name="Daroch M."/>
            <person name="Liang Y."/>
            <person name="Jiang D."/>
            <person name="Shah M."/>
        </authorList>
    </citation>
    <scope>NUCLEOTIDE SEQUENCE [LARGE SCALE GENOMIC DNA]</scope>
    <source>
        <strain evidence="9 10">PCC 6715</strain>
    </source>
</reference>
<comment type="similarity">
    <text evidence="2 7">Belongs to the precorrin methyltransferase family.</text>
</comment>
<dbReference type="InterPro" id="IPR000878">
    <property type="entry name" value="4pyrrol_Mease"/>
</dbReference>
<dbReference type="Gene3D" id="3.30.950.10">
    <property type="entry name" value="Methyltransferase, Cobalt-precorrin-4 Transmethylase, Domain 2"/>
    <property type="match status" value="1"/>
</dbReference>
<dbReference type="UniPathway" id="UPA00148"/>
<evidence type="ECO:0000256" key="2">
    <source>
        <dbReference type="ARBA" id="ARBA00005879"/>
    </source>
</evidence>
<dbReference type="PANTHER" id="PTHR43467:SF2">
    <property type="entry name" value="COBALT-PRECORRIN-2 C(20)-METHYLTRANSFERASE"/>
    <property type="match status" value="1"/>
</dbReference>
<comment type="pathway">
    <text evidence="1">Cofactor biosynthesis; adenosylcobalamin biosynthesis.</text>
</comment>
<keyword evidence="10" id="KW-1185">Reference proteome</keyword>
<dbReference type="CDD" id="cd11645">
    <property type="entry name" value="Precorrin_2_C20_MT"/>
    <property type="match status" value="1"/>
</dbReference>
<accession>A0A2D2Q4U6</accession>
<evidence type="ECO:0000256" key="5">
    <source>
        <dbReference type="ARBA" id="ARBA00022679"/>
    </source>
</evidence>
<reference evidence="10" key="2">
    <citation type="journal article" date="2022" name="Front. Microbiol.">
        <title>Comparative Genomic Analysis Revealed Distinct Molecular Components and Organization of CO2-Concentrating Mechanism in Thermophilic Cyanobacteria.</title>
        <authorList>
            <person name="Tang J."/>
            <person name="Zhou H."/>
            <person name="Yao D."/>
            <person name="Riaz S."/>
            <person name="You D."/>
            <person name="Klepacz-Smolka A."/>
            <person name="Daroch M."/>
        </authorList>
    </citation>
    <scope>NUCLEOTIDE SEQUENCE [LARGE SCALE GENOMIC DNA]</scope>
    <source>
        <strain evidence="10">PCC 6715</strain>
    </source>
</reference>
<dbReference type="GO" id="GO:0009236">
    <property type="term" value="P:cobalamin biosynthetic process"/>
    <property type="evidence" value="ECO:0007669"/>
    <property type="project" value="UniProtKB-UniRule"/>
</dbReference>
<dbReference type="InterPro" id="IPR006364">
    <property type="entry name" value="CobI/CbiL/CobIJ_dom"/>
</dbReference>
<dbReference type="InterPro" id="IPR012382">
    <property type="entry name" value="CobI/CbiL"/>
</dbReference>
<name>A0A2D2Q4U6_PARLV</name>
<dbReference type="Gene3D" id="3.40.1010.10">
    <property type="entry name" value="Cobalt-precorrin-4 Transmethylase, Domain 1"/>
    <property type="match status" value="1"/>
</dbReference>
<sequence length="251" mass="27825">MGIVTTLWGVGVGPGDPELITLKGWRRLQAAPVVAFPAGVQGRMGVAEQIIAPHLKPQQVRLPLEFPYVLDENQLQQAWHIAAECVYDYLQQGLDVVFVSEGDVSFYSTFTYLGSAVQQLDPTVPLGIIPGICSPLAAAAVLGLPLTCGGDRLAILPAMYHADELTQAWGWADVLVLMKVRAVYPQVWQWLQTHNLLAQAAVVIWATTPQQQVYYPLTRWPALELPYFSLLLVWKYASPFRSDKKMGHFTI</sequence>
<keyword evidence="6" id="KW-0949">S-adenosyl-L-methionine</keyword>
<dbReference type="InterPro" id="IPR014777">
    <property type="entry name" value="4pyrrole_Mease_sub1"/>
</dbReference>
<feature type="domain" description="Tetrapyrrole methylase" evidence="8">
    <location>
        <begin position="6"/>
        <end position="214"/>
    </location>
</feature>
<evidence type="ECO:0000256" key="3">
    <source>
        <dbReference type="ARBA" id="ARBA00022573"/>
    </source>
</evidence>
<evidence type="ECO:0000256" key="7">
    <source>
        <dbReference type="PIRNR" id="PIRNR036427"/>
    </source>
</evidence>
<evidence type="ECO:0000256" key="1">
    <source>
        <dbReference type="ARBA" id="ARBA00004953"/>
    </source>
</evidence>
<dbReference type="GO" id="GO:0032259">
    <property type="term" value="P:methylation"/>
    <property type="evidence" value="ECO:0007669"/>
    <property type="project" value="UniProtKB-KW"/>
</dbReference>
<gene>
    <name evidence="9" type="ORF">BRW62_06950</name>
</gene>
<evidence type="ECO:0000313" key="10">
    <source>
        <dbReference type="Proteomes" id="UP000231057"/>
    </source>
</evidence>
<dbReference type="InterPro" id="IPR014776">
    <property type="entry name" value="4pyrrole_Mease_sub2"/>
</dbReference>
<evidence type="ECO:0000313" key="9">
    <source>
        <dbReference type="EMBL" id="ATS19548.1"/>
    </source>
</evidence>
<dbReference type="PIRSF" id="PIRSF036427">
    <property type="entry name" value="Precrrn-2_mtase"/>
    <property type="match status" value="1"/>
</dbReference>
<dbReference type="EMBL" id="CP018092">
    <property type="protein sequence ID" value="ATS19548.1"/>
    <property type="molecule type" value="Genomic_DNA"/>
</dbReference>
<evidence type="ECO:0000259" key="8">
    <source>
        <dbReference type="Pfam" id="PF00590"/>
    </source>
</evidence>
<evidence type="ECO:0000256" key="6">
    <source>
        <dbReference type="ARBA" id="ARBA00022691"/>
    </source>
</evidence>
<dbReference type="GO" id="GO:0030788">
    <property type="term" value="F:precorrin-2 C20-methyltransferase activity"/>
    <property type="evidence" value="ECO:0007669"/>
    <property type="project" value="InterPro"/>
</dbReference>
<keyword evidence="5 9" id="KW-0808">Transferase</keyword>
<dbReference type="SUPFAM" id="SSF53790">
    <property type="entry name" value="Tetrapyrrole methylase"/>
    <property type="match status" value="1"/>
</dbReference>
<dbReference type="InterPro" id="IPR035996">
    <property type="entry name" value="4pyrrol_Methylase_sf"/>
</dbReference>
<dbReference type="PANTHER" id="PTHR43467">
    <property type="entry name" value="COBALT-PRECORRIN-2 C(20)-METHYLTRANSFERASE"/>
    <property type="match status" value="1"/>
</dbReference>
<dbReference type="Proteomes" id="UP000231057">
    <property type="component" value="Chromosome"/>
</dbReference>
<dbReference type="AlphaFoldDB" id="A0A2D2Q4U6"/>